<evidence type="ECO:0000313" key="10">
    <source>
        <dbReference type="Proteomes" id="UP000194151"/>
    </source>
</evidence>
<dbReference type="OrthoDB" id="9811198at2"/>
<gene>
    <name evidence="9" type="ORF">CAL12_22750</name>
</gene>
<evidence type="ECO:0000256" key="6">
    <source>
        <dbReference type="ARBA" id="ARBA00023136"/>
    </source>
</evidence>
<dbReference type="STRING" id="1416806.CAL12_22750"/>
<evidence type="ECO:0000259" key="8">
    <source>
        <dbReference type="Pfam" id="PF02308"/>
    </source>
</evidence>
<accession>A0A1W6YQH4</accession>
<evidence type="ECO:0000256" key="5">
    <source>
        <dbReference type="ARBA" id="ARBA00022989"/>
    </source>
</evidence>
<dbReference type="PRINTS" id="PR01837">
    <property type="entry name" value="MGTCSAPBPROT"/>
</dbReference>
<evidence type="ECO:0000256" key="1">
    <source>
        <dbReference type="ARBA" id="ARBA00004651"/>
    </source>
</evidence>
<protein>
    <recommendedName>
        <fullName evidence="7">Protein MgtC</fullName>
    </recommendedName>
</protein>
<dbReference type="InterPro" id="IPR003416">
    <property type="entry name" value="MgtC/SapB/SrpB/YhiD_fam"/>
</dbReference>
<keyword evidence="9" id="KW-0489">Methyltransferase</keyword>
<feature type="transmembrane region" description="Helical" evidence="7">
    <location>
        <begin position="110"/>
        <end position="129"/>
    </location>
</feature>
<evidence type="ECO:0000313" key="9">
    <source>
        <dbReference type="EMBL" id="ARP83356.1"/>
    </source>
</evidence>
<dbReference type="GO" id="GO:0005886">
    <property type="term" value="C:plasma membrane"/>
    <property type="evidence" value="ECO:0007669"/>
    <property type="project" value="UniProtKB-SubCell"/>
</dbReference>
<dbReference type="InterPro" id="IPR036259">
    <property type="entry name" value="MFS_trans_sf"/>
</dbReference>
<evidence type="ECO:0000256" key="3">
    <source>
        <dbReference type="ARBA" id="ARBA00022475"/>
    </source>
</evidence>
<dbReference type="InterPro" id="IPR049177">
    <property type="entry name" value="MgtC_SapB_SrpB_YhiD_N"/>
</dbReference>
<feature type="transmembrane region" description="Helical" evidence="7">
    <location>
        <begin position="24"/>
        <end position="43"/>
    </location>
</feature>
<organism evidence="9 10">
    <name type="scientific">Bordetella genomosp. 8</name>
    <dbReference type="NCBI Taxonomy" id="1416806"/>
    <lineage>
        <taxon>Bacteria</taxon>
        <taxon>Pseudomonadati</taxon>
        <taxon>Pseudomonadota</taxon>
        <taxon>Betaproteobacteria</taxon>
        <taxon>Burkholderiales</taxon>
        <taxon>Alcaligenaceae</taxon>
        <taxon>Bordetella</taxon>
    </lineage>
</organism>
<keyword evidence="6 7" id="KW-0472">Membrane</keyword>
<keyword evidence="9" id="KW-0808">Transferase</keyword>
<keyword evidence="3" id="KW-1003">Cell membrane</keyword>
<comment type="similarity">
    <text evidence="2 7">Belongs to the MgtC/SapB family.</text>
</comment>
<dbReference type="PANTHER" id="PTHR33778">
    <property type="entry name" value="PROTEIN MGTC"/>
    <property type="match status" value="1"/>
</dbReference>
<dbReference type="Pfam" id="PF02308">
    <property type="entry name" value="MgtC"/>
    <property type="match status" value="1"/>
</dbReference>
<keyword evidence="5 7" id="KW-1133">Transmembrane helix</keyword>
<feature type="transmembrane region" description="Helical" evidence="7">
    <location>
        <begin position="55"/>
        <end position="73"/>
    </location>
</feature>
<keyword evidence="7" id="KW-0997">Cell inner membrane</keyword>
<dbReference type="SUPFAM" id="SSF103473">
    <property type="entry name" value="MFS general substrate transporter"/>
    <property type="match status" value="1"/>
</dbReference>
<feature type="transmembrane region" description="Helical" evidence="7">
    <location>
        <begin position="85"/>
        <end position="103"/>
    </location>
</feature>
<sequence length="173" mass="17906">MTTLSATVWQTLQEEFSDIADAQAYTRIVTRLLIAVLLGGLIGYERERSGKAAGLRTHMLVALGAALFVLAPQQGGMEVNDLSRVLQGVIAGIGFLGAGAIIKSSAEGEVRGLTTAASIWLTAAIGIAAGMGKEVVAIVSALMALVILDVLHRVERRINGSAANPRPGSDGQA</sequence>
<name>A0A1W6YQH4_9BORD</name>
<dbReference type="Proteomes" id="UP000194151">
    <property type="component" value="Chromosome"/>
</dbReference>
<dbReference type="AlphaFoldDB" id="A0A1W6YQH4"/>
<proteinExistence type="inferred from homology"/>
<keyword evidence="4 7" id="KW-0812">Transmembrane</keyword>
<comment type="subcellular location">
    <subcellularLocation>
        <location evidence="7">Cell inner membrane</location>
        <topology evidence="7">Multi-pass membrane protein</topology>
    </subcellularLocation>
    <subcellularLocation>
        <location evidence="1">Cell membrane</location>
        <topology evidence="1">Multi-pass membrane protein</topology>
    </subcellularLocation>
</comment>
<feature type="domain" description="MgtC/SapB/SrpB/YhiD N-terminal" evidence="8">
    <location>
        <begin position="32"/>
        <end position="156"/>
    </location>
</feature>
<keyword evidence="10" id="KW-1185">Reference proteome</keyword>
<dbReference type="EMBL" id="CP021108">
    <property type="protein sequence ID" value="ARP83356.1"/>
    <property type="molecule type" value="Genomic_DNA"/>
</dbReference>
<evidence type="ECO:0000256" key="4">
    <source>
        <dbReference type="ARBA" id="ARBA00022692"/>
    </source>
</evidence>
<dbReference type="GO" id="GO:0032259">
    <property type="term" value="P:methylation"/>
    <property type="evidence" value="ECO:0007669"/>
    <property type="project" value="UniProtKB-KW"/>
</dbReference>
<dbReference type="KEGG" id="bgv:CAL12_22750"/>
<evidence type="ECO:0000256" key="2">
    <source>
        <dbReference type="ARBA" id="ARBA00009298"/>
    </source>
</evidence>
<dbReference type="PANTHER" id="PTHR33778:SF1">
    <property type="entry name" value="MAGNESIUM TRANSPORTER YHID-RELATED"/>
    <property type="match status" value="1"/>
</dbReference>
<dbReference type="GO" id="GO:0008168">
    <property type="term" value="F:methyltransferase activity"/>
    <property type="evidence" value="ECO:0007669"/>
    <property type="project" value="UniProtKB-KW"/>
</dbReference>
<evidence type="ECO:0000256" key="7">
    <source>
        <dbReference type="RuleBase" id="RU365041"/>
    </source>
</evidence>
<dbReference type="RefSeq" id="WP_086066692.1">
    <property type="nucleotide sequence ID" value="NZ_CP021108.1"/>
</dbReference>
<reference evidence="9 10" key="1">
    <citation type="submission" date="2017-05" db="EMBL/GenBank/DDBJ databases">
        <title>Complete and WGS of Bordetella genogroups.</title>
        <authorList>
            <person name="Spilker T."/>
            <person name="LiPuma J."/>
        </authorList>
    </citation>
    <scope>NUCLEOTIDE SEQUENCE [LARGE SCALE GENOMIC DNA]</scope>
    <source>
        <strain evidence="9 10">AU19157</strain>
    </source>
</reference>